<dbReference type="SUPFAM" id="SSF53901">
    <property type="entry name" value="Thiolase-like"/>
    <property type="match status" value="1"/>
</dbReference>
<feature type="domain" description="Beta-ketoacyl-[acyl-carrier-protein] synthase III N-terminal" evidence="4">
    <location>
        <begin position="108"/>
        <end position="185"/>
    </location>
</feature>
<keyword evidence="1" id="KW-0808">Transferase</keyword>
<accession>A0A399MAA5</accession>
<evidence type="ECO:0000259" key="4">
    <source>
        <dbReference type="Pfam" id="PF08545"/>
    </source>
</evidence>
<dbReference type="AlphaFoldDB" id="A0A399MAA5"/>
<proteinExistence type="predicted"/>
<evidence type="ECO:0000259" key="3">
    <source>
        <dbReference type="Pfam" id="PF08541"/>
    </source>
</evidence>
<dbReference type="Pfam" id="PF08541">
    <property type="entry name" value="ACP_syn_III_C"/>
    <property type="match status" value="1"/>
</dbReference>
<dbReference type="RefSeq" id="WP_119369218.1">
    <property type="nucleotide sequence ID" value="NZ_QWLL01000015.1"/>
</dbReference>
<dbReference type="Gene3D" id="3.40.47.10">
    <property type="match status" value="1"/>
</dbReference>
<dbReference type="Proteomes" id="UP000265875">
    <property type="component" value="Unassembled WGS sequence"/>
</dbReference>
<evidence type="ECO:0000313" key="5">
    <source>
        <dbReference type="EMBL" id="RII78732.1"/>
    </source>
</evidence>
<evidence type="ECO:0000313" key="6">
    <source>
        <dbReference type="Proteomes" id="UP000265875"/>
    </source>
</evidence>
<sequence length="310" mass="33115">MIGIKSIASYVPVEGVDNYAQGAKFGKDQDFIFGKIGSTFLPRKDAGQETSDLCVAAVKALFAANPALDPQSIDALIVVTQNGDAEGLPHTAAIVQDKLGLPTHIAAFDLSLGCSGYVYGIYAMKGFMEAAGLKNGLLITADPYSKIVDPDDRNTTMLFGDAATVTWMGEGASWQLGRSMFGTDGSGAEFLRTTEGKFFMNGRQVFNFALLKVPAHLHQLLKASQLSADDIDLYCIHQGSAAIVDAVARRFEEGKPDKFVKDMTETGNTVSSSIPLLLEKHVLGSLHRRVALSGFGVGLSWGSAIIERSD</sequence>
<organism evidence="5 6">
    <name type="scientific">Pseudomonas monteilii</name>
    <dbReference type="NCBI Taxonomy" id="76759"/>
    <lineage>
        <taxon>Bacteria</taxon>
        <taxon>Pseudomonadati</taxon>
        <taxon>Pseudomonadota</taxon>
        <taxon>Gammaproteobacteria</taxon>
        <taxon>Pseudomonadales</taxon>
        <taxon>Pseudomonadaceae</taxon>
        <taxon>Pseudomonas</taxon>
    </lineage>
</organism>
<dbReference type="EMBL" id="QWLL01000015">
    <property type="protein sequence ID" value="RII78732.1"/>
    <property type="molecule type" value="Genomic_DNA"/>
</dbReference>
<evidence type="ECO:0000256" key="2">
    <source>
        <dbReference type="ARBA" id="ARBA00023315"/>
    </source>
</evidence>
<dbReference type="CDD" id="cd00830">
    <property type="entry name" value="KAS_III"/>
    <property type="match status" value="1"/>
</dbReference>
<dbReference type="GO" id="GO:0044550">
    <property type="term" value="P:secondary metabolite biosynthetic process"/>
    <property type="evidence" value="ECO:0007669"/>
    <property type="project" value="TreeGrafter"/>
</dbReference>
<dbReference type="InterPro" id="IPR016039">
    <property type="entry name" value="Thiolase-like"/>
</dbReference>
<protein>
    <submittedName>
        <fullName evidence="5">Ketoacyl-ACP synthase III</fullName>
    </submittedName>
</protein>
<feature type="domain" description="Beta-ketoacyl-[acyl-carrier-protein] synthase III C-terminal" evidence="3">
    <location>
        <begin position="221"/>
        <end position="307"/>
    </location>
</feature>
<dbReference type="PANTHER" id="PTHR34069:SF2">
    <property type="entry name" value="BETA-KETOACYL-[ACYL-CARRIER-PROTEIN] SYNTHASE III"/>
    <property type="match status" value="1"/>
</dbReference>
<reference evidence="5 6" key="1">
    <citation type="submission" date="2018-08" db="EMBL/GenBank/DDBJ databases">
        <title>Draft genome sequence of the cyanotroph, Pseudomonas monteilii BCN3.</title>
        <authorList>
            <person name="Jones L.B."/>
            <person name="Kunz D.A."/>
        </authorList>
    </citation>
    <scope>NUCLEOTIDE SEQUENCE [LARGE SCALE GENOMIC DNA]</scope>
    <source>
        <strain evidence="5 6">BCN3</strain>
    </source>
</reference>
<dbReference type="GO" id="GO:0004315">
    <property type="term" value="F:3-oxoacyl-[acyl-carrier-protein] synthase activity"/>
    <property type="evidence" value="ECO:0007669"/>
    <property type="project" value="InterPro"/>
</dbReference>
<dbReference type="InterPro" id="IPR013751">
    <property type="entry name" value="ACP_syn_III_N"/>
</dbReference>
<gene>
    <name evidence="5" type="ORF">D0894_07125</name>
</gene>
<dbReference type="GO" id="GO:0006633">
    <property type="term" value="P:fatty acid biosynthetic process"/>
    <property type="evidence" value="ECO:0007669"/>
    <property type="project" value="InterPro"/>
</dbReference>
<comment type="caution">
    <text evidence="5">The sequence shown here is derived from an EMBL/GenBank/DDBJ whole genome shotgun (WGS) entry which is preliminary data.</text>
</comment>
<dbReference type="InterPro" id="IPR013747">
    <property type="entry name" value="ACP_syn_III_C"/>
</dbReference>
<keyword evidence="2" id="KW-0012">Acyltransferase</keyword>
<evidence type="ECO:0000256" key="1">
    <source>
        <dbReference type="ARBA" id="ARBA00022679"/>
    </source>
</evidence>
<name>A0A399MAA5_9PSED</name>
<dbReference type="PANTHER" id="PTHR34069">
    <property type="entry name" value="3-OXOACYL-[ACYL-CARRIER-PROTEIN] SYNTHASE 3"/>
    <property type="match status" value="1"/>
</dbReference>
<dbReference type="Pfam" id="PF08545">
    <property type="entry name" value="ACP_syn_III"/>
    <property type="match status" value="1"/>
</dbReference>